<dbReference type="GO" id="GO:0006508">
    <property type="term" value="P:proteolysis"/>
    <property type="evidence" value="ECO:0007669"/>
    <property type="project" value="UniProtKB-KW"/>
</dbReference>
<feature type="compositionally biased region" description="Basic and acidic residues" evidence="7">
    <location>
        <begin position="190"/>
        <end position="204"/>
    </location>
</feature>
<feature type="domain" description="PA" evidence="10">
    <location>
        <begin position="377"/>
        <end position="444"/>
    </location>
</feature>
<dbReference type="SUPFAM" id="SSF52743">
    <property type="entry name" value="Subtilisin-like"/>
    <property type="match status" value="1"/>
</dbReference>
<evidence type="ECO:0000313" key="12">
    <source>
        <dbReference type="Proteomes" id="UP000639772"/>
    </source>
</evidence>
<dbReference type="CDD" id="cd04852">
    <property type="entry name" value="Peptidases_S8_3"/>
    <property type="match status" value="1"/>
</dbReference>
<dbReference type="EMBL" id="JADCNM010000001">
    <property type="protein sequence ID" value="KAG0503659.1"/>
    <property type="molecule type" value="Genomic_DNA"/>
</dbReference>
<dbReference type="PANTHER" id="PTHR10795">
    <property type="entry name" value="PROPROTEIN CONVERTASE SUBTILISIN/KEXIN"/>
    <property type="match status" value="1"/>
</dbReference>
<dbReference type="Gene3D" id="3.50.30.30">
    <property type="match status" value="1"/>
</dbReference>
<comment type="caution">
    <text evidence="6">Lacks conserved residue(s) required for the propagation of feature annotation.</text>
</comment>
<evidence type="ECO:0000259" key="9">
    <source>
        <dbReference type="Pfam" id="PF00082"/>
    </source>
</evidence>
<name>A0A835S3S6_VANPL</name>
<evidence type="ECO:0000256" key="7">
    <source>
        <dbReference type="SAM" id="MobiDB-lite"/>
    </source>
</evidence>
<evidence type="ECO:0000256" key="3">
    <source>
        <dbReference type="ARBA" id="ARBA00022729"/>
    </source>
</evidence>
<keyword evidence="3 8" id="KW-0732">Signal</keyword>
<dbReference type="GO" id="GO:0004252">
    <property type="term" value="F:serine-type endopeptidase activity"/>
    <property type="evidence" value="ECO:0007669"/>
    <property type="project" value="InterPro"/>
</dbReference>
<dbReference type="Pfam" id="PF02225">
    <property type="entry name" value="PA"/>
    <property type="match status" value="1"/>
</dbReference>
<keyword evidence="2" id="KW-0645">Protease</keyword>
<feature type="signal peptide" evidence="8">
    <location>
        <begin position="1"/>
        <end position="34"/>
    </location>
</feature>
<dbReference type="CDD" id="cd02120">
    <property type="entry name" value="PA_subtilisin_like"/>
    <property type="match status" value="1"/>
</dbReference>
<dbReference type="InterPro" id="IPR045051">
    <property type="entry name" value="SBT"/>
</dbReference>
<keyword evidence="4" id="KW-0378">Hydrolase</keyword>
<sequence length="534" mass="55341">MAKASKERRVDPSKLFLVFLSFLVLSTVPTACSGNRTYIVYMNPARKPSTHPATSSTHTHPPSTPSPHPRSFPATSASSAAPHPFSTSNQIPSSASTPLAPPLFLGLLSTSSPSSPLRSADYAASNVVVGVLDTGVWPESPSFTDSSLPPVPSHWRGQCDSGVDFSPSLCNRKLVGARSFSRGFLSSGRSRREFDSPRDRDGHGTHTSSTVAGSPVSNASLLGYATGTARGMAVAARIAVYKVCWASGCFGSDILAGIDSAISDGVDILSLSLGGGSAPFFRDTIAVGTFAAAERGIFVACSAGNSGPEIGTVSNSAPWITTVGAGTLDRDFPAYAVIGSGKRFTGVSLYSGKGLPGIHSLFYDTRSNASRMCLAGALDPVRVKNKVVFCDRGVNARVEKGAIIRDAGGLGMILANTVASGEELVADSHLLPAVAVGKKSGDQIRKYVISNNSPKAYLTFGGTVVGVRPSPVVAAFSSRGPNPATPEILKPDLLGPVSTYSRAGQARSGLRDCPTMTGGPISTSCRAHPCHVRI</sequence>
<evidence type="ECO:0000256" key="5">
    <source>
        <dbReference type="ARBA" id="ARBA00022825"/>
    </source>
</evidence>
<dbReference type="InterPro" id="IPR000209">
    <property type="entry name" value="Peptidase_S8/S53_dom"/>
</dbReference>
<evidence type="ECO:0000313" key="11">
    <source>
        <dbReference type="EMBL" id="KAG0503659.1"/>
    </source>
</evidence>
<protein>
    <recommendedName>
        <fullName evidence="13">Subtilisin-like protease</fullName>
    </recommendedName>
</protein>
<comment type="similarity">
    <text evidence="1 6">Belongs to the peptidase S8 family.</text>
</comment>
<evidence type="ECO:0000256" key="6">
    <source>
        <dbReference type="PROSITE-ProRule" id="PRU01240"/>
    </source>
</evidence>
<dbReference type="InterPro" id="IPR036852">
    <property type="entry name" value="Peptidase_S8/S53_dom_sf"/>
</dbReference>
<dbReference type="InterPro" id="IPR003137">
    <property type="entry name" value="PA_domain"/>
</dbReference>
<feature type="region of interest" description="Disordered" evidence="7">
    <location>
        <begin position="47"/>
        <end position="94"/>
    </location>
</feature>
<feature type="chain" id="PRO_5032965479" description="Subtilisin-like protease" evidence="8">
    <location>
        <begin position="35"/>
        <end position="534"/>
    </location>
</feature>
<evidence type="ECO:0000256" key="8">
    <source>
        <dbReference type="SAM" id="SignalP"/>
    </source>
</evidence>
<dbReference type="Gene3D" id="3.40.50.200">
    <property type="entry name" value="Peptidase S8/S53 domain"/>
    <property type="match status" value="1"/>
</dbReference>
<feature type="region of interest" description="Disordered" evidence="7">
    <location>
        <begin position="187"/>
        <end position="212"/>
    </location>
</feature>
<dbReference type="PROSITE" id="PS51892">
    <property type="entry name" value="SUBTILASE"/>
    <property type="match status" value="1"/>
</dbReference>
<dbReference type="FunFam" id="3.50.30.30:FF:000005">
    <property type="entry name" value="subtilisin-like protease SBT1.5"/>
    <property type="match status" value="1"/>
</dbReference>
<dbReference type="Pfam" id="PF00082">
    <property type="entry name" value="Peptidase_S8"/>
    <property type="match status" value="1"/>
</dbReference>
<keyword evidence="5" id="KW-0720">Serine protease</keyword>
<feature type="domain" description="Peptidase S8/S53" evidence="9">
    <location>
        <begin position="125"/>
        <end position="497"/>
    </location>
</feature>
<dbReference type="AlphaFoldDB" id="A0A835S3S6"/>
<gene>
    <name evidence="11" type="ORF">HPP92_003731</name>
</gene>
<dbReference type="PRINTS" id="PR00723">
    <property type="entry name" value="SUBTILISIN"/>
</dbReference>
<organism evidence="11 12">
    <name type="scientific">Vanilla planifolia</name>
    <name type="common">Vanilla</name>
    <dbReference type="NCBI Taxonomy" id="51239"/>
    <lineage>
        <taxon>Eukaryota</taxon>
        <taxon>Viridiplantae</taxon>
        <taxon>Streptophyta</taxon>
        <taxon>Embryophyta</taxon>
        <taxon>Tracheophyta</taxon>
        <taxon>Spermatophyta</taxon>
        <taxon>Magnoliopsida</taxon>
        <taxon>Liliopsida</taxon>
        <taxon>Asparagales</taxon>
        <taxon>Orchidaceae</taxon>
        <taxon>Vanilloideae</taxon>
        <taxon>Vanilleae</taxon>
        <taxon>Vanilla</taxon>
    </lineage>
</organism>
<reference evidence="11 12" key="1">
    <citation type="journal article" date="2020" name="Nat. Food">
        <title>A phased Vanilla planifolia genome enables genetic improvement of flavour and production.</title>
        <authorList>
            <person name="Hasing T."/>
            <person name="Tang H."/>
            <person name="Brym M."/>
            <person name="Khazi F."/>
            <person name="Huang T."/>
            <person name="Chambers A.H."/>
        </authorList>
    </citation>
    <scope>NUCLEOTIDE SEQUENCE [LARGE SCALE GENOMIC DNA]</scope>
    <source>
        <tissue evidence="11">Leaf</tissue>
    </source>
</reference>
<evidence type="ECO:0008006" key="13">
    <source>
        <dbReference type="Google" id="ProtNLM"/>
    </source>
</evidence>
<dbReference type="OrthoDB" id="206201at2759"/>
<comment type="caution">
    <text evidence="11">The sequence shown here is derived from an EMBL/GenBank/DDBJ whole genome shotgun (WGS) entry which is preliminary data.</text>
</comment>
<evidence type="ECO:0000256" key="1">
    <source>
        <dbReference type="ARBA" id="ARBA00011073"/>
    </source>
</evidence>
<evidence type="ECO:0000256" key="2">
    <source>
        <dbReference type="ARBA" id="ARBA00022670"/>
    </source>
</evidence>
<evidence type="ECO:0000256" key="4">
    <source>
        <dbReference type="ARBA" id="ARBA00022801"/>
    </source>
</evidence>
<dbReference type="InterPro" id="IPR034197">
    <property type="entry name" value="Peptidases_S8_3"/>
</dbReference>
<evidence type="ECO:0000259" key="10">
    <source>
        <dbReference type="Pfam" id="PF02225"/>
    </source>
</evidence>
<dbReference type="InterPro" id="IPR015500">
    <property type="entry name" value="Peptidase_S8_subtilisin-rel"/>
</dbReference>
<feature type="compositionally biased region" description="Low complexity" evidence="7">
    <location>
        <begin position="71"/>
        <end position="94"/>
    </location>
</feature>
<feature type="compositionally biased region" description="Low complexity" evidence="7">
    <location>
        <begin position="50"/>
        <end position="61"/>
    </location>
</feature>
<accession>A0A835S3S6</accession>
<proteinExistence type="inferred from homology"/>
<dbReference type="Proteomes" id="UP000639772">
    <property type="component" value="Chromosome 1"/>
</dbReference>